<accession>A0ABM6KFG6</accession>
<evidence type="ECO:0000256" key="2">
    <source>
        <dbReference type="ARBA" id="ARBA00022475"/>
    </source>
</evidence>
<feature type="transmembrane region" description="Helical" evidence="6">
    <location>
        <begin position="171"/>
        <end position="189"/>
    </location>
</feature>
<feature type="domain" description="SSD" evidence="7">
    <location>
        <begin position="198"/>
        <end position="321"/>
    </location>
</feature>
<feature type="transmembrane region" description="Helical" evidence="6">
    <location>
        <begin position="515"/>
        <end position="533"/>
    </location>
</feature>
<feature type="transmembrane region" description="Helical" evidence="6">
    <location>
        <begin position="566"/>
        <end position="591"/>
    </location>
</feature>
<evidence type="ECO:0000256" key="5">
    <source>
        <dbReference type="ARBA" id="ARBA00023136"/>
    </source>
</evidence>
<feature type="transmembrane region" description="Helical" evidence="6">
    <location>
        <begin position="12"/>
        <end position="32"/>
    </location>
</feature>
<dbReference type="PANTHER" id="PTHR33406:SF13">
    <property type="entry name" value="MEMBRANE PROTEIN YDFJ"/>
    <property type="match status" value="1"/>
</dbReference>
<keyword evidence="4 6" id="KW-1133">Transmembrane helix</keyword>
<evidence type="ECO:0000256" key="1">
    <source>
        <dbReference type="ARBA" id="ARBA00004651"/>
    </source>
</evidence>
<dbReference type="InterPro" id="IPR050545">
    <property type="entry name" value="Mycobact_MmpL"/>
</dbReference>
<keyword evidence="3 6" id="KW-0812">Transmembrane</keyword>
<evidence type="ECO:0000259" key="7">
    <source>
        <dbReference type="PROSITE" id="PS50156"/>
    </source>
</evidence>
<feature type="transmembrane region" description="Helical" evidence="6">
    <location>
        <begin position="644"/>
        <end position="667"/>
    </location>
</feature>
<feature type="transmembrane region" description="Helical" evidence="6">
    <location>
        <begin position="300"/>
        <end position="323"/>
    </location>
</feature>
<dbReference type="SUPFAM" id="SSF82866">
    <property type="entry name" value="Multidrug efflux transporter AcrB transmembrane domain"/>
    <property type="match status" value="2"/>
</dbReference>
<organism evidence="8 9">
    <name type="scientific">Sutcliffiella horikoshii</name>
    <dbReference type="NCBI Taxonomy" id="79883"/>
    <lineage>
        <taxon>Bacteria</taxon>
        <taxon>Bacillati</taxon>
        <taxon>Bacillota</taxon>
        <taxon>Bacilli</taxon>
        <taxon>Bacillales</taxon>
        <taxon>Bacillaceae</taxon>
        <taxon>Sutcliffiella</taxon>
    </lineage>
</organism>
<feature type="transmembrane region" description="Helical" evidence="6">
    <location>
        <begin position="612"/>
        <end position="632"/>
    </location>
</feature>
<keyword evidence="2" id="KW-1003">Cell membrane</keyword>
<evidence type="ECO:0000313" key="9">
    <source>
        <dbReference type="Proteomes" id="UP000195573"/>
    </source>
</evidence>
<name>A0ABM6KFG6_9BACI</name>
<dbReference type="Proteomes" id="UP000195573">
    <property type="component" value="Chromosome"/>
</dbReference>
<feature type="transmembrane region" description="Helical" evidence="6">
    <location>
        <begin position="267"/>
        <end position="288"/>
    </location>
</feature>
<feature type="transmembrane region" description="Helical" evidence="6">
    <location>
        <begin position="196"/>
        <end position="216"/>
    </location>
</feature>
<evidence type="ECO:0000313" key="8">
    <source>
        <dbReference type="EMBL" id="ART75207.1"/>
    </source>
</evidence>
<dbReference type="EMBL" id="CP020880">
    <property type="protein sequence ID" value="ART75207.1"/>
    <property type="molecule type" value="Genomic_DNA"/>
</dbReference>
<protein>
    <submittedName>
        <fullName evidence="8">RND transporter</fullName>
    </submittedName>
</protein>
<dbReference type="PROSITE" id="PS50156">
    <property type="entry name" value="SSD"/>
    <property type="match status" value="1"/>
</dbReference>
<dbReference type="InterPro" id="IPR000731">
    <property type="entry name" value="SSD"/>
</dbReference>
<sequence length="684" mass="75333">MNIASRIIKHKKAVLVVFALVTIISTVAQFFVSVNYNMVDYLPDDAQSTKAMEIMEKEFTGSVPDTRVMISDVTIQEAITNKEKLEAIDGVAEVIWLDDVVDLKTPLEIADQEMVESYYKDGNALFSISVRSGDEVAITDAVYELIGENGAIAGEAINTATSQKMAGNESMYAAMLLVPIIIFILIISTTSWVEPIFFLTAIGVSVLINLGTNIFIGEVSFVTQSVAPILQLAVSLDYAVFLLHSFSDYRKKTNNPEEAMELAMKKSFPAITASAATTFFGFIALTFMEFEIGSDLGLNLVKGIVLSFISVMVFLPALTLFFYKWMDKTQHKSFIPSFEGIGNFVVKLRVPSLLIVLALLVPAFLAQSNTSFTYGFGELPDHTRAGADYNKINESFGEITPIVLLVPKGEVAKEEELVEELESMDYVTSVVSYVNMVDPVIPPEYLDEEVRNEFYSENYSRIVINTNQATEGDIPFAIVENVDKAASAYYGDSALSLGESVTLYDIKNTVTKDNILVNVLTVVTIAIVLLIGFRSISIPVVLLLAIQSSVWINLSIPYFSETSLVFVGYLIISTVQLAATVDYGILFTEAYTHHRKEMSARKAIVKTLDEKTFSISISAAILSSVGFILWITSSNPIVGSIGLLLGRGALLAFIMVLFFLPAMLLVCDKFIKKTTYKSNFKEEK</sequence>
<dbReference type="Gene3D" id="1.20.1640.10">
    <property type="entry name" value="Multidrug efflux transporter AcrB transmembrane domain"/>
    <property type="match status" value="2"/>
</dbReference>
<keyword evidence="9" id="KW-1185">Reference proteome</keyword>
<comment type="subcellular location">
    <subcellularLocation>
        <location evidence="1">Cell membrane</location>
        <topology evidence="1">Multi-pass membrane protein</topology>
    </subcellularLocation>
</comment>
<dbReference type="PANTHER" id="PTHR33406">
    <property type="entry name" value="MEMBRANE PROTEIN MJ1562-RELATED"/>
    <property type="match status" value="1"/>
</dbReference>
<evidence type="ECO:0000256" key="6">
    <source>
        <dbReference type="SAM" id="Phobius"/>
    </source>
</evidence>
<gene>
    <name evidence="8" type="ORF">B4U37_03725</name>
</gene>
<keyword evidence="5 6" id="KW-0472">Membrane</keyword>
<evidence type="ECO:0000256" key="3">
    <source>
        <dbReference type="ARBA" id="ARBA00022692"/>
    </source>
</evidence>
<proteinExistence type="predicted"/>
<evidence type="ECO:0000256" key="4">
    <source>
        <dbReference type="ARBA" id="ARBA00022989"/>
    </source>
</evidence>
<reference evidence="8 9" key="1">
    <citation type="submission" date="2017-04" db="EMBL/GenBank/DDBJ databases">
        <title>Complete Genome Sequence of the Bacillus horikoshii 20a strain from Cuatro Cienegas, Coahuila, Mexico.</title>
        <authorList>
            <person name="Zarza E."/>
            <person name="Alcaraz L.D."/>
            <person name="Aguilar-Salinas B."/>
            <person name="Islas A."/>
            <person name="Olmedo-Alvarez G."/>
        </authorList>
    </citation>
    <scope>NUCLEOTIDE SEQUENCE [LARGE SCALE GENOMIC DNA]</scope>
    <source>
        <strain evidence="8 9">20a</strain>
    </source>
</reference>
<dbReference type="InterPro" id="IPR004869">
    <property type="entry name" value="MMPL_dom"/>
</dbReference>
<dbReference type="Pfam" id="PF03176">
    <property type="entry name" value="MMPL"/>
    <property type="match status" value="2"/>
</dbReference>
<feature type="transmembrane region" description="Helical" evidence="6">
    <location>
        <begin position="228"/>
        <end position="246"/>
    </location>
</feature>